<sequence>MRIYVRWILLKMWKIEDWLFVASQIAYTILVSSGLVSAIHGNGQHLANIAPADIPIAMHWFYVGELFYTITAILIRLSIGFYLLRICLFKVHTWIIRITMFIITLLTVMYFLFCTFQCRPVNYFWLQFDGEKGRCSSPLLVQNVSISYAVFAAVTDIIFGILPITVIWNLNMNRKAKMVVGCLLALGIIAGFTVIIRIEYVRLVKISPDFLFAVSNVSIWSMIEPAIGICCMAASTFRPLFSSLRDKPKTYYHSNNPGTHTSSRVHGAGNTFKMSRSMNNKGYLKSIDATGKSDSSEDVLVIEGLQSSRVEVEGGMKGEGAGRHGDEGKGIMFSTTVEITREQKKIHVDDMV</sequence>
<dbReference type="EMBL" id="KZ613469">
    <property type="protein sequence ID" value="PMD25880.1"/>
    <property type="molecule type" value="Genomic_DNA"/>
</dbReference>
<reference evidence="8 9" key="1">
    <citation type="submission" date="2016-05" db="EMBL/GenBank/DDBJ databases">
        <title>A degradative enzymes factory behind the ericoid mycorrhizal symbiosis.</title>
        <authorList>
            <consortium name="DOE Joint Genome Institute"/>
            <person name="Martino E."/>
            <person name="Morin E."/>
            <person name="Grelet G."/>
            <person name="Kuo A."/>
            <person name="Kohler A."/>
            <person name="Daghino S."/>
            <person name="Barry K."/>
            <person name="Choi C."/>
            <person name="Cichocki N."/>
            <person name="Clum A."/>
            <person name="Copeland A."/>
            <person name="Hainaut M."/>
            <person name="Haridas S."/>
            <person name="Labutti K."/>
            <person name="Lindquist E."/>
            <person name="Lipzen A."/>
            <person name="Khouja H.-R."/>
            <person name="Murat C."/>
            <person name="Ohm R."/>
            <person name="Olson A."/>
            <person name="Spatafora J."/>
            <person name="Veneault-Fourrey C."/>
            <person name="Henrissat B."/>
            <person name="Grigoriev I."/>
            <person name="Martin F."/>
            <person name="Perotto S."/>
        </authorList>
    </citation>
    <scope>NUCLEOTIDE SEQUENCE [LARGE SCALE GENOMIC DNA]</scope>
    <source>
        <strain evidence="8 9">UAMH 7357</strain>
    </source>
</reference>
<evidence type="ECO:0000256" key="1">
    <source>
        <dbReference type="ARBA" id="ARBA00004141"/>
    </source>
</evidence>
<feature type="transmembrane region" description="Helical" evidence="6">
    <location>
        <begin position="146"/>
        <end position="166"/>
    </location>
</feature>
<evidence type="ECO:0000313" key="8">
    <source>
        <dbReference type="EMBL" id="PMD25880.1"/>
    </source>
</evidence>
<feature type="domain" description="Rhodopsin" evidence="7">
    <location>
        <begin position="1"/>
        <end position="242"/>
    </location>
</feature>
<feature type="transmembrane region" description="Helical" evidence="6">
    <location>
        <begin position="94"/>
        <end position="113"/>
    </location>
</feature>
<dbReference type="Proteomes" id="UP000235672">
    <property type="component" value="Unassembled WGS sequence"/>
</dbReference>
<evidence type="ECO:0000256" key="5">
    <source>
        <dbReference type="ARBA" id="ARBA00038359"/>
    </source>
</evidence>
<dbReference type="InterPro" id="IPR052337">
    <property type="entry name" value="SAT4-like"/>
</dbReference>
<organism evidence="8 9">
    <name type="scientific">Hyaloscypha hepaticicola</name>
    <dbReference type="NCBI Taxonomy" id="2082293"/>
    <lineage>
        <taxon>Eukaryota</taxon>
        <taxon>Fungi</taxon>
        <taxon>Dikarya</taxon>
        <taxon>Ascomycota</taxon>
        <taxon>Pezizomycotina</taxon>
        <taxon>Leotiomycetes</taxon>
        <taxon>Helotiales</taxon>
        <taxon>Hyaloscyphaceae</taxon>
        <taxon>Hyaloscypha</taxon>
    </lineage>
</organism>
<feature type="transmembrane region" description="Helical" evidence="6">
    <location>
        <begin position="20"/>
        <end position="40"/>
    </location>
</feature>
<dbReference type="OrthoDB" id="3897607at2759"/>
<protein>
    <recommendedName>
        <fullName evidence="7">Rhodopsin domain-containing protein</fullName>
    </recommendedName>
</protein>
<dbReference type="PANTHER" id="PTHR33048">
    <property type="entry name" value="PTH11-LIKE INTEGRAL MEMBRANE PROTEIN (AFU_ORTHOLOGUE AFUA_5G11245)"/>
    <property type="match status" value="1"/>
</dbReference>
<feature type="transmembrane region" description="Helical" evidence="6">
    <location>
        <begin position="60"/>
        <end position="82"/>
    </location>
</feature>
<evidence type="ECO:0000256" key="6">
    <source>
        <dbReference type="SAM" id="Phobius"/>
    </source>
</evidence>
<evidence type="ECO:0000256" key="4">
    <source>
        <dbReference type="ARBA" id="ARBA00023136"/>
    </source>
</evidence>
<dbReference type="InterPro" id="IPR049326">
    <property type="entry name" value="Rhodopsin_dom_fungi"/>
</dbReference>
<dbReference type="AlphaFoldDB" id="A0A2J6QHZ0"/>
<name>A0A2J6QHZ0_9HELO</name>
<evidence type="ECO:0000256" key="3">
    <source>
        <dbReference type="ARBA" id="ARBA00022989"/>
    </source>
</evidence>
<accession>A0A2J6QHZ0</accession>
<keyword evidence="3 6" id="KW-1133">Transmembrane helix</keyword>
<evidence type="ECO:0000256" key="2">
    <source>
        <dbReference type="ARBA" id="ARBA00022692"/>
    </source>
</evidence>
<dbReference type="GO" id="GO:0016020">
    <property type="term" value="C:membrane"/>
    <property type="evidence" value="ECO:0007669"/>
    <property type="project" value="UniProtKB-SubCell"/>
</dbReference>
<evidence type="ECO:0000313" key="9">
    <source>
        <dbReference type="Proteomes" id="UP000235672"/>
    </source>
</evidence>
<dbReference type="PANTHER" id="PTHR33048:SF96">
    <property type="entry name" value="INTEGRAL MEMBRANE PROTEIN"/>
    <property type="match status" value="1"/>
</dbReference>
<dbReference type="Pfam" id="PF20684">
    <property type="entry name" value="Fung_rhodopsin"/>
    <property type="match status" value="1"/>
</dbReference>
<feature type="transmembrane region" description="Helical" evidence="6">
    <location>
        <begin position="178"/>
        <end position="198"/>
    </location>
</feature>
<comment type="subcellular location">
    <subcellularLocation>
        <location evidence="1">Membrane</location>
        <topology evidence="1">Multi-pass membrane protein</topology>
    </subcellularLocation>
</comment>
<gene>
    <name evidence="8" type="ORF">NA56DRAFT_564534</name>
</gene>
<comment type="similarity">
    <text evidence="5">Belongs to the SAT4 family.</text>
</comment>
<keyword evidence="2 6" id="KW-0812">Transmembrane</keyword>
<proteinExistence type="inferred from homology"/>
<evidence type="ECO:0000259" key="7">
    <source>
        <dbReference type="Pfam" id="PF20684"/>
    </source>
</evidence>
<keyword evidence="9" id="KW-1185">Reference proteome</keyword>
<keyword evidence="4 6" id="KW-0472">Membrane</keyword>